<organism evidence="2 3">
    <name type="scientific">Mycena rosella</name>
    <name type="common">Pink bonnet</name>
    <name type="synonym">Agaricus rosellus</name>
    <dbReference type="NCBI Taxonomy" id="1033263"/>
    <lineage>
        <taxon>Eukaryota</taxon>
        <taxon>Fungi</taxon>
        <taxon>Dikarya</taxon>
        <taxon>Basidiomycota</taxon>
        <taxon>Agaricomycotina</taxon>
        <taxon>Agaricomycetes</taxon>
        <taxon>Agaricomycetidae</taxon>
        <taxon>Agaricales</taxon>
        <taxon>Marasmiineae</taxon>
        <taxon>Mycenaceae</taxon>
        <taxon>Mycena</taxon>
    </lineage>
</organism>
<sequence length="111" mass="11513">MLRLIFSVLLALNVARAATFNVAVTTVGRVVPSTLYGMMYEDIGSGDGGLYGELLQNRAFQQVTAGTTAALNAWSALGTTSHISVVKSSTPVSTALPNSLSLAIGFVNSGY</sequence>
<proteinExistence type="predicted"/>
<keyword evidence="3" id="KW-1185">Reference proteome</keyword>
<evidence type="ECO:0000256" key="1">
    <source>
        <dbReference type="SAM" id="SignalP"/>
    </source>
</evidence>
<dbReference type="GO" id="GO:0046556">
    <property type="term" value="F:alpha-L-arabinofuranosidase activity"/>
    <property type="evidence" value="ECO:0007669"/>
    <property type="project" value="TreeGrafter"/>
</dbReference>
<evidence type="ECO:0000313" key="3">
    <source>
        <dbReference type="Proteomes" id="UP001221757"/>
    </source>
</evidence>
<gene>
    <name evidence="2" type="ORF">B0H17DRAFT_1204328</name>
</gene>
<dbReference type="PANTHER" id="PTHR31776:SF0">
    <property type="entry name" value="ALPHA-L-ARABINOFURANOSIDASE 1"/>
    <property type="match status" value="1"/>
</dbReference>
<feature type="signal peptide" evidence="1">
    <location>
        <begin position="1"/>
        <end position="17"/>
    </location>
</feature>
<accession>A0AAD7GDV1</accession>
<keyword evidence="1" id="KW-0732">Signal</keyword>
<name>A0AAD7GDV1_MYCRO</name>
<dbReference type="AlphaFoldDB" id="A0AAD7GDV1"/>
<evidence type="ECO:0000313" key="2">
    <source>
        <dbReference type="EMBL" id="KAJ7686267.1"/>
    </source>
</evidence>
<feature type="chain" id="PRO_5042010392" evidence="1">
    <location>
        <begin position="18"/>
        <end position="111"/>
    </location>
</feature>
<dbReference type="EMBL" id="JARKIE010000097">
    <property type="protein sequence ID" value="KAJ7686267.1"/>
    <property type="molecule type" value="Genomic_DNA"/>
</dbReference>
<dbReference type="PANTHER" id="PTHR31776">
    <property type="entry name" value="ALPHA-L-ARABINOFURANOSIDASE 1"/>
    <property type="match status" value="1"/>
</dbReference>
<comment type="caution">
    <text evidence="2">The sequence shown here is derived from an EMBL/GenBank/DDBJ whole genome shotgun (WGS) entry which is preliminary data.</text>
</comment>
<dbReference type="Proteomes" id="UP001221757">
    <property type="component" value="Unassembled WGS sequence"/>
</dbReference>
<reference evidence="2" key="1">
    <citation type="submission" date="2023-03" db="EMBL/GenBank/DDBJ databases">
        <title>Massive genome expansion in bonnet fungi (Mycena s.s.) driven by repeated elements and novel gene families across ecological guilds.</title>
        <authorList>
            <consortium name="Lawrence Berkeley National Laboratory"/>
            <person name="Harder C.B."/>
            <person name="Miyauchi S."/>
            <person name="Viragh M."/>
            <person name="Kuo A."/>
            <person name="Thoen E."/>
            <person name="Andreopoulos B."/>
            <person name="Lu D."/>
            <person name="Skrede I."/>
            <person name="Drula E."/>
            <person name="Henrissat B."/>
            <person name="Morin E."/>
            <person name="Kohler A."/>
            <person name="Barry K."/>
            <person name="LaButti K."/>
            <person name="Morin E."/>
            <person name="Salamov A."/>
            <person name="Lipzen A."/>
            <person name="Mereny Z."/>
            <person name="Hegedus B."/>
            <person name="Baldrian P."/>
            <person name="Stursova M."/>
            <person name="Weitz H."/>
            <person name="Taylor A."/>
            <person name="Grigoriev I.V."/>
            <person name="Nagy L.G."/>
            <person name="Martin F."/>
            <person name="Kauserud H."/>
        </authorList>
    </citation>
    <scope>NUCLEOTIDE SEQUENCE</scope>
    <source>
        <strain evidence="2">CBHHK067</strain>
    </source>
</reference>
<dbReference type="InterPro" id="IPR051563">
    <property type="entry name" value="Glycosyl_Hydrolase_51"/>
</dbReference>
<protein>
    <submittedName>
        <fullName evidence="2">Uncharacterized protein</fullName>
    </submittedName>
</protein>